<protein>
    <submittedName>
        <fullName evidence="2">Uncharacterized protein</fullName>
    </submittedName>
</protein>
<organism evidence="2 3">
    <name type="scientific">Ancylostoma ceylanicum</name>
    <dbReference type="NCBI Taxonomy" id="53326"/>
    <lineage>
        <taxon>Eukaryota</taxon>
        <taxon>Metazoa</taxon>
        <taxon>Ecdysozoa</taxon>
        <taxon>Nematoda</taxon>
        <taxon>Chromadorea</taxon>
        <taxon>Rhabditida</taxon>
        <taxon>Rhabditina</taxon>
        <taxon>Rhabditomorpha</taxon>
        <taxon>Strongyloidea</taxon>
        <taxon>Ancylostomatidae</taxon>
        <taxon>Ancylostomatinae</taxon>
        <taxon>Ancylostoma</taxon>
    </lineage>
</organism>
<sequence>MVPMYPDYGYGMPPSYTQSPYYASPYDDYYGYAYGPPPPMPYYHEPYYGYGGDRPRKEEDQLRPTGNQASPRFARKRRAPALSAVLSSYVRGNCAC</sequence>
<accession>A0A016VUN2</accession>
<feature type="region of interest" description="Disordered" evidence="1">
    <location>
        <begin position="51"/>
        <end position="74"/>
    </location>
</feature>
<comment type="caution">
    <text evidence="2">The sequence shown here is derived from an EMBL/GenBank/DDBJ whole genome shotgun (WGS) entry which is preliminary data.</text>
</comment>
<gene>
    <name evidence="2" type="primary">Acey_s0004.g2092</name>
    <name evidence="2" type="ORF">Y032_0004g2092</name>
</gene>
<name>A0A016VUN2_9BILA</name>
<feature type="compositionally biased region" description="Basic and acidic residues" evidence="1">
    <location>
        <begin position="53"/>
        <end position="62"/>
    </location>
</feature>
<dbReference type="EMBL" id="JARK01001340">
    <property type="protein sequence ID" value="EYC31314.1"/>
    <property type="molecule type" value="Genomic_DNA"/>
</dbReference>
<dbReference type="Proteomes" id="UP000024635">
    <property type="component" value="Unassembled WGS sequence"/>
</dbReference>
<evidence type="ECO:0000313" key="3">
    <source>
        <dbReference type="Proteomes" id="UP000024635"/>
    </source>
</evidence>
<reference evidence="3" key="1">
    <citation type="journal article" date="2015" name="Nat. Genet.">
        <title>The genome and transcriptome of the zoonotic hookworm Ancylostoma ceylanicum identify infection-specific gene families.</title>
        <authorList>
            <person name="Schwarz E.M."/>
            <person name="Hu Y."/>
            <person name="Antoshechkin I."/>
            <person name="Miller M.M."/>
            <person name="Sternberg P.W."/>
            <person name="Aroian R.V."/>
        </authorList>
    </citation>
    <scope>NUCLEOTIDE SEQUENCE</scope>
    <source>
        <strain evidence="3">HY135</strain>
    </source>
</reference>
<evidence type="ECO:0000313" key="2">
    <source>
        <dbReference type="EMBL" id="EYC31314.1"/>
    </source>
</evidence>
<proteinExistence type="predicted"/>
<evidence type="ECO:0000256" key="1">
    <source>
        <dbReference type="SAM" id="MobiDB-lite"/>
    </source>
</evidence>
<keyword evidence="3" id="KW-1185">Reference proteome</keyword>
<dbReference type="AlphaFoldDB" id="A0A016VUN2"/>